<feature type="compositionally biased region" description="Gly residues" evidence="1">
    <location>
        <begin position="175"/>
        <end position="185"/>
    </location>
</feature>
<evidence type="ECO:0000313" key="3">
    <source>
        <dbReference type="Proteomes" id="UP000308133"/>
    </source>
</evidence>
<dbReference type="AlphaFoldDB" id="A0A4U7AZ38"/>
<feature type="compositionally biased region" description="Acidic residues" evidence="1">
    <location>
        <begin position="98"/>
        <end position="115"/>
    </location>
</feature>
<dbReference type="Proteomes" id="UP000308133">
    <property type="component" value="Unassembled WGS sequence"/>
</dbReference>
<sequence length="265" mass="28470">MNEAWKRAHPFIYPPQSPPPSPNPQRPPPTITIHMPHSIPQHPGKNTITTPCSSPNPHSSTRHPPPAPVPHPRRYSSLSVHSLAEEEAGYQSDLEFLYPDETEEAHSDDDDDGGGEADLPIRRGSVAASASSEGETGESDSGVVARRLEGLRCADADSHLGSRGVGSWDKDAGGKGEGLGLGLLGKRGRKRSRSSSLDVGSERTVEGGGDGVWERRTRRKVQGGEGSDGADADLDSGRGGEMWRTVGVEGRIRGWGRARRWMLIK</sequence>
<feature type="compositionally biased region" description="Low complexity" evidence="1">
    <location>
        <begin position="125"/>
        <end position="143"/>
    </location>
</feature>
<feature type="region of interest" description="Disordered" evidence="1">
    <location>
        <begin position="1"/>
        <end position="143"/>
    </location>
</feature>
<evidence type="ECO:0000256" key="1">
    <source>
        <dbReference type="SAM" id="MobiDB-lite"/>
    </source>
</evidence>
<feature type="region of interest" description="Disordered" evidence="1">
    <location>
        <begin position="158"/>
        <end position="240"/>
    </location>
</feature>
<proteinExistence type="predicted"/>
<feature type="compositionally biased region" description="Pro residues" evidence="1">
    <location>
        <begin position="12"/>
        <end position="30"/>
    </location>
</feature>
<feature type="compositionally biased region" description="Polar residues" evidence="1">
    <location>
        <begin position="44"/>
        <end position="59"/>
    </location>
</feature>
<evidence type="ECO:0000313" key="2">
    <source>
        <dbReference type="EMBL" id="TKX21766.1"/>
    </source>
</evidence>
<comment type="caution">
    <text evidence="2">The sequence shown here is derived from an EMBL/GenBank/DDBJ whole genome shotgun (WGS) entry which is preliminary data.</text>
</comment>
<accession>A0A4U7AZ38</accession>
<name>A0A4U7AZ38_9PEZI</name>
<organism evidence="2 3">
    <name type="scientific">Elsinoe australis</name>
    <dbReference type="NCBI Taxonomy" id="40998"/>
    <lineage>
        <taxon>Eukaryota</taxon>
        <taxon>Fungi</taxon>
        <taxon>Dikarya</taxon>
        <taxon>Ascomycota</taxon>
        <taxon>Pezizomycotina</taxon>
        <taxon>Dothideomycetes</taxon>
        <taxon>Dothideomycetidae</taxon>
        <taxon>Myriangiales</taxon>
        <taxon>Elsinoaceae</taxon>
        <taxon>Elsinoe</taxon>
    </lineage>
</organism>
<gene>
    <name evidence="2" type="ORF">C1H76_6263</name>
</gene>
<reference evidence="2 3" key="1">
    <citation type="submission" date="2018-02" db="EMBL/GenBank/DDBJ databases">
        <title>Draft genome sequences of Elsinoe sp., causing black scab on jojoba.</title>
        <authorList>
            <person name="Stodart B."/>
            <person name="Jeffress S."/>
            <person name="Ash G."/>
            <person name="Arun Chinnappa K."/>
        </authorList>
    </citation>
    <scope>NUCLEOTIDE SEQUENCE [LARGE SCALE GENOMIC DNA]</scope>
    <source>
        <strain evidence="2 3">Hillstone_2</strain>
    </source>
</reference>
<dbReference type="EMBL" id="PTQR01000080">
    <property type="protein sequence ID" value="TKX21766.1"/>
    <property type="molecule type" value="Genomic_DNA"/>
</dbReference>
<protein>
    <submittedName>
        <fullName evidence="2">Uncharacterized protein</fullName>
    </submittedName>
</protein>